<dbReference type="AlphaFoldDB" id="A0A9W9XJG1"/>
<organism evidence="1 2">
    <name type="scientific">Penicillium fimorum</name>
    <dbReference type="NCBI Taxonomy" id="1882269"/>
    <lineage>
        <taxon>Eukaryota</taxon>
        <taxon>Fungi</taxon>
        <taxon>Dikarya</taxon>
        <taxon>Ascomycota</taxon>
        <taxon>Pezizomycotina</taxon>
        <taxon>Eurotiomycetes</taxon>
        <taxon>Eurotiomycetidae</taxon>
        <taxon>Eurotiales</taxon>
        <taxon>Aspergillaceae</taxon>
        <taxon>Penicillium</taxon>
    </lineage>
</organism>
<sequence length="67" mass="7088">MTCPGSEFGDCCGKTILGEKVNQKVANGATDDFVSQQSTNIGEMGLPFAAQETAILDPVEPTMEAHR</sequence>
<keyword evidence="2" id="KW-1185">Reference proteome</keyword>
<reference evidence="1" key="1">
    <citation type="submission" date="2022-12" db="EMBL/GenBank/DDBJ databases">
        <authorList>
            <person name="Petersen C."/>
        </authorList>
    </citation>
    <scope>NUCLEOTIDE SEQUENCE</scope>
    <source>
        <strain evidence="1">IBT 29495</strain>
    </source>
</reference>
<gene>
    <name evidence="1" type="ORF">N7463_010178</name>
</gene>
<accession>A0A9W9XJG1</accession>
<comment type="caution">
    <text evidence="1">The sequence shown here is derived from an EMBL/GenBank/DDBJ whole genome shotgun (WGS) entry which is preliminary data.</text>
</comment>
<proteinExistence type="predicted"/>
<evidence type="ECO:0000313" key="2">
    <source>
        <dbReference type="Proteomes" id="UP001149954"/>
    </source>
</evidence>
<evidence type="ECO:0000313" key="1">
    <source>
        <dbReference type="EMBL" id="KAJ5494091.1"/>
    </source>
</evidence>
<reference evidence="1" key="2">
    <citation type="journal article" date="2023" name="IMA Fungus">
        <title>Comparative genomic study of the Penicillium genus elucidates a diverse pangenome and 15 lateral gene transfer events.</title>
        <authorList>
            <person name="Petersen C."/>
            <person name="Sorensen T."/>
            <person name="Nielsen M.R."/>
            <person name="Sondergaard T.E."/>
            <person name="Sorensen J.L."/>
            <person name="Fitzpatrick D.A."/>
            <person name="Frisvad J.C."/>
            <person name="Nielsen K.L."/>
        </authorList>
    </citation>
    <scope>NUCLEOTIDE SEQUENCE</scope>
    <source>
        <strain evidence="1">IBT 29495</strain>
    </source>
</reference>
<dbReference type="OrthoDB" id="5985073at2759"/>
<name>A0A9W9XJG1_9EURO</name>
<dbReference type="Proteomes" id="UP001149954">
    <property type="component" value="Unassembled WGS sequence"/>
</dbReference>
<dbReference type="EMBL" id="JAPWDS010000006">
    <property type="protein sequence ID" value="KAJ5494091.1"/>
    <property type="molecule type" value="Genomic_DNA"/>
</dbReference>
<protein>
    <submittedName>
        <fullName evidence="1">Uncharacterized protein</fullName>
    </submittedName>
</protein>